<feature type="region of interest" description="Disordered" evidence="16">
    <location>
        <begin position="596"/>
        <end position="663"/>
    </location>
</feature>
<reference evidence="19 20" key="1">
    <citation type="submission" date="2024-10" db="EMBL/GenBank/DDBJ databases">
        <title>Updated reference genomes for cyclostephanoid diatoms.</title>
        <authorList>
            <person name="Roberts W.R."/>
            <person name="Alverson A.J."/>
        </authorList>
    </citation>
    <scope>NUCLEOTIDE SEQUENCE [LARGE SCALE GENOMIC DNA]</scope>
    <source>
        <strain evidence="19 20">AJA010-31</strain>
    </source>
</reference>
<keyword evidence="11" id="KW-0267">Excision nuclease</keyword>
<dbReference type="GO" id="GO:0003677">
    <property type="term" value="F:DNA binding"/>
    <property type="evidence" value="ECO:0007669"/>
    <property type="project" value="UniProtKB-KW"/>
</dbReference>
<dbReference type="PANTHER" id="PTHR11081">
    <property type="entry name" value="FLAP ENDONUCLEASE FAMILY MEMBER"/>
    <property type="match status" value="1"/>
</dbReference>
<dbReference type="Gene3D" id="1.10.150.20">
    <property type="entry name" value="5' to 3' exonuclease, C-terminal subdomain"/>
    <property type="match status" value="1"/>
</dbReference>
<feature type="compositionally biased region" description="Basic and acidic residues" evidence="16">
    <location>
        <begin position="650"/>
        <end position="661"/>
    </location>
</feature>
<evidence type="ECO:0000256" key="10">
    <source>
        <dbReference type="ARBA" id="ARBA00022842"/>
    </source>
</evidence>
<dbReference type="GO" id="GO:0004527">
    <property type="term" value="F:exonuclease activity"/>
    <property type="evidence" value="ECO:0007669"/>
    <property type="project" value="UniProtKB-KW"/>
</dbReference>
<feature type="compositionally biased region" description="Basic and acidic residues" evidence="16">
    <location>
        <begin position="681"/>
        <end position="691"/>
    </location>
</feature>
<dbReference type="GO" id="GO:0006281">
    <property type="term" value="P:DNA repair"/>
    <property type="evidence" value="ECO:0007669"/>
    <property type="project" value="UniProtKB-KW"/>
</dbReference>
<evidence type="ECO:0000256" key="3">
    <source>
        <dbReference type="ARBA" id="ARBA00010563"/>
    </source>
</evidence>
<dbReference type="InterPro" id="IPR037315">
    <property type="entry name" value="EXO1_H3TH"/>
</dbReference>
<evidence type="ECO:0000256" key="9">
    <source>
        <dbReference type="ARBA" id="ARBA00022839"/>
    </source>
</evidence>
<keyword evidence="6" id="KW-0479">Metal-binding</keyword>
<dbReference type="SMART" id="SM00484">
    <property type="entry name" value="XPGI"/>
    <property type="match status" value="1"/>
</dbReference>
<evidence type="ECO:0000259" key="18">
    <source>
        <dbReference type="SMART" id="SM00485"/>
    </source>
</evidence>
<feature type="compositionally biased region" description="Polar residues" evidence="16">
    <location>
        <begin position="416"/>
        <end position="435"/>
    </location>
</feature>
<comment type="cofactor">
    <cofactor evidence="1">
        <name>Mg(2+)</name>
        <dbReference type="ChEBI" id="CHEBI:18420"/>
    </cofactor>
</comment>
<evidence type="ECO:0000256" key="5">
    <source>
        <dbReference type="ARBA" id="ARBA00022722"/>
    </source>
</evidence>
<dbReference type="InterPro" id="IPR036279">
    <property type="entry name" value="5-3_exonuclease_C_sf"/>
</dbReference>
<protein>
    <recommendedName>
        <fullName evidence="21">Exonuclease 1</fullName>
    </recommendedName>
</protein>
<evidence type="ECO:0000256" key="4">
    <source>
        <dbReference type="ARBA" id="ARBA00022553"/>
    </source>
</evidence>
<dbReference type="CDD" id="cd09857">
    <property type="entry name" value="PIN_EXO1"/>
    <property type="match status" value="1"/>
</dbReference>
<dbReference type="InterPro" id="IPR006084">
    <property type="entry name" value="XPG/Rad2"/>
</dbReference>
<dbReference type="SUPFAM" id="SSF47807">
    <property type="entry name" value="5' to 3' exonuclease, C-terminal subdomain"/>
    <property type="match status" value="1"/>
</dbReference>
<evidence type="ECO:0000256" key="2">
    <source>
        <dbReference type="ARBA" id="ARBA00004123"/>
    </source>
</evidence>
<dbReference type="GO" id="GO:0005634">
    <property type="term" value="C:nucleus"/>
    <property type="evidence" value="ECO:0007669"/>
    <property type="project" value="UniProtKB-SubCell"/>
</dbReference>
<keyword evidence="20" id="KW-1185">Reference proteome</keyword>
<keyword evidence="13" id="KW-0496">Mitochondrion</keyword>
<dbReference type="Pfam" id="PF00752">
    <property type="entry name" value="XPG_N"/>
    <property type="match status" value="1"/>
</dbReference>
<comment type="caution">
    <text evidence="19">The sequence shown here is derived from an EMBL/GenBank/DDBJ whole genome shotgun (WGS) entry which is preliminary data.</text>
</comment>
<keyword evidence="9" id="KW-0269">Exonuclease</keyword>
<evidence type="ECO:0000313" key="20">
    <source>
        <dbReference type="Proteomes" id="UP001530400"/>
    </source>
</evidence>
<dbReference type="CDD" id="cd09908">
    <property type="entry name" value="H3TH_EXO1"/>
    <property type="match status" value="1"/>
</dbReference>
<keyword evidence="15" id="KW-0539">Nucleus</keyword>
<dbReference type="Pfam" id="PF00867">
    <property type="entry name" value="XPG_I"/>
    <property type="match status" value="1"/>
</dbReference>
<dbReference type="SUPFAM" id="SSF88723">
    <property type="entry name" value="PIN domain-like"/>
    <property type="match status" value="1"/>
</dbReference>
<dbReference type="InterPro" id="IPR006085">
    <property type="entry name" value="XPG_DNA_repair_N"/>
</dbReference>
<gene>
    <name evidence="19" type="ORF">ACHAWO_000651</name>
</gene>
<feature type="compositionally biased region" description="Polar residues" evidence="16">
    <location>
        <begin position="764"/>
        <end position="776"/>
    </location>
</feature>
<evidence type="ECO:0000256" key="11">
    <source>
        <dbReference type="ARBA" id="ARBA00022881"/>
    </source>
</evidence>
<evidence type="ECO:0000259" key="17">
    <source>
        <dbReference type="SMART" id="SM00484"/>
    </source>
</evidence>
<keyword evidence="10" id="KW-0460">Magnesium</keyword>
<keyword evidence="12" id="KW-0238">DNA-binding</keyword>
<organism evidence="19 20">
    <name type="scientific">Cyclotella atomus</name>
    <dbReference type="NCBI Taxonomy" id="382360"/>
    <lineage>
        <taxon>Eukaryota</taxon>
        <taxon>Sar</taxon>
        <taxon>Stramenopiles</taxon>
        <taxon>Ochrophyta</taxon>
        <taxon>Bacillariophyta</taxon>
        <taxon>Coscinodiscophyceae</taxon>
        <taxon>Thalassiosirophycidae</taxon>
        <taxon>Stephanodiscales</taxon>
        <taxon>Stephanodiscaceae</taxon>
        <taxon>Cyclotella</taxon>
    </lineage>
</organism>
<dbReference type="FunFam" id="3.40.50.1010:FF:000002">
    <property type="entry name" value="Exonuclease 1, putative"/>
    <property type="match status" value="1"/>
</dbReference>
<evidence type="ECO:0000313" key="19">
    <source>
        <dbReference type="EMBL" id="KAL3797222.1"/>
    </source>
</evidence>
<feature type="compositionally biased region" description="Basic and acidic residues" evidence="16">
    <location>
        <begin position="601"/>
        <end position="630"/>
    </location>
</feature>
<comment type="similarity">
    <text evidence="3">Belongs to the XPG/RAD2 endonuclease family. EXO1 subfamily.</text>
</comment>
<evidence type="ECO:0000256" key="14">
    <source>
        <dbReference type="ARBA" id="ARBA00023204"/>
    </source>
</evidence>
<feature type="region of interest" description="Disordered" evidence="16">
    <location>
        <begin position="366"/>
        <end position="452"/>
    </location>
</feature>
<dbReference type="Proteomes" id="UP001530400">
    <property type="component" value="Unassembled WGS sequence"/>
</dbReference>
<feature type="compositionally biased region" description="Basic and acidic residues" evidence="16">
    <location>
        <begin position="436"/>
        <end position="452"/>
    </location>
</feature>
<evidence type="ECO:0000256" key="7">
    <source>
        <dbReference type="ARBA" id="ARBA00022763"/>
    </source>
</evidence>
<dbReference type="GO" id="GO:0046872">
    <property type="term" value="F:metal ion binding"/>
    <property type="evidence" value="ECO:0007669"/>
    <property type="project" value="UniProtKB-KW"/>
</dbReference>
<evidence type="ECO:0008006" key="21">
    <source>
        <dbReference type="Google" id="ProtNLM"/>
    </source>
</evidence>
<dbReference type="SMART" id="SM00279">
    <property type="entry name" value="HhH2"/>
    <property type="match status" value="1"/>
</dbReference>
<keyword evidence="8" id="KW-0378">Hydrolase</keyword>
<evidence type="ECO:0000256" key="16">
    <source>
        <dbReference type="SAM" id="MobiDB-lite"/>
    </source>
</evidence>
<dbReference type="InterPro" id="IPR044752">
    <property type="entry name" value="PIN-like_EXO1"/>
</dbReference>
<feature type="region of interest" description="Disordered" evidence="16">
    <location>
        <begin position="744"/>
        <end position="776"/>
    </location>
</feature>
<dbReference type="InterPro" id="IPR008918">
    <property type="entry name" value="HhH2"/>
</dbReference>
<proteinExistence type="inferred from homology"/>
<name>A0ABD3QAY5_9STRA</name>
<dbReference type="InterPro" id="IPR006086">
    <property type="entry name" value="XPG-I_dom"/>
</dbReference>
<comment type="subcellular location">
    <subcellularLocation>
        <location evidence="2">Nucleus</location>
    </subcellularLocation>
</comment>
<keyword evidence="7" id="KW-0227">DNA damage</keyword>
<dbReference type="FunFam" id="1.10.150.20:FF:000011">
    <property type="entry name" value="exonuclease 1"/>
    <property type="match status" value="1"/>
</dbReference>
<dbReference type="EMBL" id="JALLPJ020000264">
    <property type="protein sequence ID" value="KAL3797222.1"/>
    <property type="molecule type" value="Genomic_DNA"/>
</dbReference>
<evidence type="ECO:0000256" key="12">
    <source>
        <dbReference type="ARBA" id="ARBA00023125"/>
    </source>
</evidence>
<keyword evidence="14" id="KW-0234">DNA repair</keyword>
<dbReference type="InterPro" id="IPR029060">
    <property type="entry name" value="PIN-like_dom_sf"/>
</dbReference>
<dbReference type="PANTHER" id="PTHR11081:SF65">
    <property type="entry name" value="DNA DAMAGE-INDUCIBLE PROTEIN DIN7-RELATED"/>
    <property type="match status" value="1"/>
</dbReference>
<evidence type="ECO:0000256" key="6">
    <source>
        <dbReference type="ARBA" id="ARBA00022723"/>
    </source>
</evidence>
<evidence type="ECO:0000256" key="15">
    <source>
        <dbReference type="ARBA" id="ARBA00023242"/>
    </source>
</evidence>
<keyword evidence="5" id="KW-0540">Nuclease</keyword>
<dbReference type="AlphaFoldDB" id="A0ABD3QAY5"/>
<sequence length="895" mass="102693">MGVKGLLPCLQSITRFVPLERYRGLTAAVDAMSWLHKGVFACDVKSLARSQRDGSEQCGSAELRCIKYVMDKVDLLRGKFGIEVILVIDGDSLPSKKEENAQRREDRQNAFEKALAAEKAGDSRAARRFYAQSCSVTYKIRYELIQACKQARVKFMVAPYEADAQMARLAISGIADLVITEDSDLLCYGCPRILTKIDFETCKGQEIQLMKDLGENELLSFKNWTHDMFVFMCILSGCDYSKGVPGIGIKLAHKIVRVHRTPSKIFSALKAAGRLPRGFEDEFWIAFRTFRHQRVFCPSKQQCETLFPIPGSHHDSAEVWSFLGVHIEPRIAAGIADGTLHPSEKLEWDVALRGSVKFNHSRHINDLEIHHRSPPHKQRRKEKESNGKNIWHELVYGSDGGRRRQVAEQTDVIEPSRQSTNQTSKDMFRFFSTSTRSDKAETTKNRESLEATDTRPPLKEIFVDENASQYSMSKQAIPPPPGHKDLPVHFHEYKSQLVGNNFKPITRLRLKRGNVGTKSTEVVQRIWQKSSSYRHRAPQDQENCNGHIDSCKRTDKSGGISMFSRENNPTVSALLQHLDYDYGLIGFEENDERRHISQRNELSEKYQDHHCPSLPSERNRNRYNDYDQRGGSHVSVSSFGASRSKLTHQPSEKSEHHRGCDKNFNYQSSYDETLYHRSHPGRYDKSDNKQHRERNHIYADADADSASHLRQRRDTISCALNSYHHPKQHDRCDLRSFASGCTTAEPESYASEPTKSEFPPFPSQLESDSVFDTRQSSDFEDSLNAALACETNANHANLHQISDYHPDEYEHLEVFRVFQTQKKAYDSHCEDRRPVTIKGELHDEDRSRIYGMFHCEREAEFDLQKELADADAWQEEEEQLYDDGLLMAFDEMHRL</sequence>
<dbReference type="Gene3D" id="3.40.50.1010">
    <property type="entry name" value="5'-nuclease"/>
    <property type="match status" value="1"/>
</dbReference>
<evidence type="ECO:0000256" key="13">
    <source>
        <dbReference type="ARBA" id="ARBA00023128"/>
    </source>
</evidence>
<accession>A0ABD3QAY5</accession>
<feature type="region of interest" description="Disordered" evidence="16">
    <location>
        <begin position="672"/>
        <end position="691"/>
    </location>
</feature>
<feature type="domain" description="XPG N-terminal" evidence="18">
    <location>
        <begin position="1"/>
        <end position="110"/>
    </location>
</feature>
<evidence type="ECO:0000256" key="8">
    <source>
        <dbReference type="ARBA" id="ARBA00022801"/>
    </source>
</evidence>
<keyword evidence="4" id="KW-0597">Phosphoprotein</keyword>
<dbReference type="SMART" id="SM00485">
    <property type="entry name" value="XPGN"/>
    <property type="match status" value="1"/>
</dbReference>
<evidence type="ECO:0000256" key="1">
    <source>
        <dbReference type="ARBA" id="ARBA00001946"/>
    </source>
</evidence>
<dbReference type="PRINTS" id="PR00853">
    <property type="entry name" value="XPGRADSUPER"/>
</dbReference>
<feature type="domain" description="XPG-I" evidence="17">
    <location>
        <begin position="149"/>
        <end position="219"/>
    </location>
</feature>